<dbReference type="InterPro" id="IPR001123">
    <property type="entry name" value="LeuE-type"/>
</dbReference>
<evidence type="ECO:0000313" key="7">
    <source>
        <dbReference type="EMBL" id="MFC2966728.1"/>
    </source>
</evidence>
<evidence type="ECO:0000256" key="2">
    <source>
        <dbReference type="ARBA" id="ARBA00022475"/>
    </source>
</evidence>
<dbReference type="EMBL" id="JBHRSK010000002">
    <property type="protein sequence ID" value="MFC2966728.1"/>
    <property type="molecule type" value="Genomic_DNA"/>
</dbReference>
<comment type="subcellular location">
    <subcellularLocation>
        <location evidence="1">Cell membrane</location>
        <topology evidence="1">Multi-pass membrane protein</topology>
    </subcellularLocation>
</comment>
<reference evidence="8" key="1">
    <citation type="journal article" date="2019" name="Int. J. Syst. Evol. Microbiol.">
        <title>The Global Catalogue of Microorganisms (GCM) 10K type strain sequencing project: providing services to taxonomists for standard genome sequencing and annotation.</title>
        <authorList>
            <consortium name="The Broad Institute Genomics Platform"/>
            <consortium name="The Broad Institute Genome Sequencing Center for Infectious Disease"/>
            <person name="Wu L."/>
            <person name="Ma J."/>
        </authorList>
    </citation>
    <scope>NUCLEOTIDE SEQUENCE [LARGE SCALE GENOMIC DNA]</scope>
    <source>
        <strain evidence="8">KCTC 62192</strain>
    </source>
</reference>
<proteinExistence type="predicted"/>
<evidence type="ECO:0000256" key="4">
    <source>
        <dbReference type="ARBA" id="ARBA00022989"/>
    </source>
</evidence>
<keyword evidence="3 6" id="KW-0812">Transmembrane</keyword>
<dbReference type="Pfam" id="PF01810">
    <property type="entry name" value="LysE"/>
    <property type="match status" value="1"/>
</dbReference>
<keyword evidence="5 6" id="KW-0472">Membrane</keyword>
<evidence type="ECO:0000313" key="8">
    <source>
        <dbReference type="Proteomes" id="UP001595443"/>
    </source>
</evidence>
<evidence type="ECO:0000256" key="1">
    <source>
        <dbReference type="ARBA" id="ARBA00004651"/>
    </source>
</evidence>
<accession>A0ABV7ABP2</accession>
<name>A0ABV7ABP2_9RHOB</name>
<sequence>MTLGNPEAILFHLGFLPTFFDLPRLWALDAVAIIAIFVAMLGTAFALYALATSRAGAVFDSPARMRRLDCASGSLLIGAGGVVLLKRALRDRSRWGRRGAPQGQPASGGDIF</sequence>
<keyword evidence="2" id="KW-1003">Cell membrane</keyword>
<evidence type="ECO:0000256" key="5">
    <source>
        <dbReference type="ARBA" id="ARBA00023136"/>
    </source>
</evidence>
<protein>
    <submittedName>
        <fullName evidence="7">LysE family translocator</fullName>
    </submittedName>
</protein>
<comment type="caution">
    <text evidence="7">The sequence shown here is derived from an EMBL/GenBank/DDBJ whole genome shotgun (WGS) entry which is preliminary data.</text>
</comment>
<organism evidence="7 8">
    <name type="scientific">Acidimangrovimonas pyrenivorans</name>
    <dbReference type="NCBI Taxonomy" id="2030798"/>
    <lineage>
        <taxon>Bacteria</taxon>
        <taxon>Pseudomonadati</taxon>
        <taxon>Pseudomonadota</taxon>
        <taxon>Alphaproteobacteria</taxon>
        <taxon>Rhodobacterales</taxon>
        <taxon>Paracoccaceae</taxon>
        <taxon>Acidimangrovimonas</taxon>
    </lineage>
</organism>
<evidence type="ECO:0000256" key="6">
    <source>
        <dbReference type="SAM" id="Phobius"/>
    </source>
</evidence>
<gene>
    <name evidence="7" type="ORF">ACFOES_01350</name>
</gene>
<keyword evidence="4 6" id="KW-1133">Transmembrane helix</keyword>
<keyword evidence="8" id="KW-1185">Reference proteome</keyword>
<dbReference type="Proteomes" id="UP001595443">
    <property type="component" value="Unassembled WGS sequence"/>
</dbReference>
<evidence type="ECO:0000256" key="3">
    <source>
        <dbReference type="ARBA" id="ARBA00022692"/>
    </source>
</evidence>
<dbReference type="RefSeq" id="WP_377831525.1">
    <property type="nucleotide sequence ID" value="NZ_JBHRSK010000002.1"/>
</dbReference>
<feature type="transmembrane region" description="Helical" evidence="6">
    <location>
        <begin position="25"/>
        <end position="51"/>
    </location>
</feature>